<gene>
    <name evidence="2" type="ORF">LIER_21283</name>
</gene>
<name>A0AAV3QVF5_LITER</name>
<feature type="region of interest" description="Disordered" evidence="1">
    <location>
        <begin position="122"/>
        <end position="141"/>
    </location>
</feature>
<organism evidence="2 3">
    <name type="scientific">Lithospermum erythrorhizon</name>
    <name type="common">Purple gromwell</name>
    <name type="synonym">Lithospermum officinale var. erythrorhizon</name>
    <dbReference type="NCBI Taxonomy" id="34254"/>
    <lineage>
        <taxon>Eukaryota</taxon>
        <taxon>Viridiplantae</taxon>
        <taxon>Streptophyta</taxon>
        <taxon>Embryophyta</taxon>
        <taxon>Tracheophyta</taxon>
        <taxon>Spermatophyta</taxon>
        <taxon>Magnoliopsida</taxon>
        <taxon>eudicotyledons</taxon>
        <taxon>Gunneridae</taxon>
        <taxon>Pentapetalae</taxon>
        <taxon>asterids</taxon>
        <taxon>lamiids</taxon>
        <taxon>Boraginales</taxon>
        <taxon>Boraginaceae</taxon>
        <taxon>Boraginoideae</taxon>
        <taxon>Lithospermeae</taxon>
        <taxon>Lithospermum</taxon>
    </lineage>
</organism>
<comment type="caution">
    <text evidence="2">The sequence shown here is derived from an EMBL/GenBank/DDBJ whole genome shotgun (WGS) entry which is preliminary data.</text>
</comment>
<dbReference type="EMBL" id="BAABME010005579">
    <property type="protein sequence ID" value="GAA0166032.1"/>
    <property type="molecule type" value="Genomic_DNA"/>
</dbReference>
<keyword evidence="3" id="KW-1185">Reference proteome</keyword>
<proteinExistence type="predicted"/>
<protein>
    <submittedName>
        <fullName evidence="2">Uncharacterized protein</fullName>
    </submittedName>
</protein>
<reference evidence="2 3" key="1">
    <citation type="submission" date="2024-01" db="EMBL/GenBank/DDBJ databases">
        <title>The complete chloroplast genome sequence of Lithospermum erythrorhizon: insights into the phylogenetic relationship among Boraginaceae species and the maternal lineages of purple gromwells.</title>
        <authorList>
            <person name="Okada T."/>
            <person name="Watanabe K."/>
        </authorList>
    </citation>
    <scope>NUCLEOTIDE SEQUENCE [LARGE SCALE GENOMIC DNA]</scope>
</reference>
<sequence>MVPLSQDWTRSYICSPQWDVDFNGASCFHLRMVGVDHCPFLVDTHASPGKVKRRFVFYNGWVGKEGCEEVARGGHGAERELDEAWGEEEKYWRLRSKENQLKDGNKNSSFFHISAKVRRKRNEILSREDEGGTWQTGSNKI</sequence>
<dbReference type="Proteomes" id="UP001454036">
    <property type="component" value="Unassembled WGS sequence"/>
</dbReference>
<dbReference type="AlphaFoldDB" id="A0AAV3QVF5"/>
<evidence type="ECO:0000313" key="3">
    <source>
        <dbReference type="Proteomes" id="UP001454036"/>
    </source>
</evidence>
<accession>A0AAV3QVF5</accession>
<evidence type="ECO:0000313" key="2">
    <source>
        <dbReference type="EMBL" id="GAA0166032.1"/>
    </source>
</evidence>
<evidence type="ECO:0000256" key="1">
    <source>
        <dbReference type="SAM" id="MobiDB-lite"/>
    </source>
</evidence>